<dbReference type="AlphaFoldDB" id="A0A0P1J3C3"/>
<feature type="domain" description="SAF" evidence="3">
    <location>
        <begin position="12"/>
        <end position="79"/>
    </location>
</feature>
<dbReference type="InterPro" id="IPR052172">
    <property type="entry name" value="UxaA_altronate/galactarate_dh"/>
</dbReference>
<dbReference type="GO" id="GO:0019698">
    <property type="term" value="P:D-galacturonate catabolic process"/>
    <property type="evidence" value="ECO:0007669"/>
    <property type="project" value="TreeGrafter"/>
</dbReference>
<evidence type="ECO:0000256" key="1">
    <source>
        <dbReference type="ARBA" id="ARBA00010986"/>
    </source>
</evidence>
<dbReference type="Gene3D" id="2.30.130.110">
    <property type="match status" value="1"/>
</dbReference>
<dbReference type="CDD" id="cd11613">
    <property type="entry name" value="SAF_AH_GD"/>
    <property type="match status" value="1"/>
</dbReference>
<keyword evidence="5" id="KW-1185">Reference proteome</keyword>
<dbReference type="InterPro" id="IPR007392">
    <property type="entry name" value="GD_AH_second"/>
</dbReference>
<organism evidence="4 5">
    <name type="scientific">Cognatishimia activa</name>
    <dbReference type="NCBI Taxonomy" id="1715691"/>
    <lineage>
        <taxon>Bacteria</taxon>
        <taxon>Pseudomonadati</taxon>
        <taxon>Pseudomonadota</taxon>
        <taxon>Alphaproteobacteria</taxon>
        <taxon>Rhodobacterales</taxon>
        <taxon>Paracoccaceae</taxon>
        <taxon>Cognatishimia</taxon>
    </lineage>
</organism>
<dbReference type="GO" id="GO:0008867">
    <property type="term" value="F:galactarate dehydratase activity"/>
    <property type="evidence" value="ECO:0007669"/>
    <property type="project" value="UniProtKB-EC"/>
</dbReference>
<dbReference type="EMBL" id="CYUE01000023">
    <property type="protein sequence ID" value="CUK27490.1"/>
    <property type="molecule type" value="Genomic_DNA"/>
</dbReference>
<gene>
    <name evidence="4" type="primary">garD</name>
    <name evidence="4" type="ORF">TA5114_03318</name>
</gene>
<dbReference type="EC" id="4.2.1.42" evidence="4"/>
<evidence type="ECO:0000259" key="3">
    <source>
        <dbReference type="SMART" id="SM00858"/>
    </source>
</evidence>
<dbReference type="InterPro" id="IPR048332">
    <property type="entry name" value="GD_AH_C"/>
</dbReference>
<name>A0A0P1J3C3_9RHOB</name>
<dbReference type="InterPro" id="IPR013974">
    <property type="entry name" value="SAF"/>
</dbReference>
<proteinExistence type="inferred from homology"/>
<dbReference type="OrthoDB" id="9804574at2"/>
<dbReference type="RefSeq" id="WP_058316402.1">
    <property type="nucleotide sequence ID" value="NZ_CYUE01000023.1"/>
</dbReference>
<dbReference type="Pfam" id="PF08666">
    <property type="entry name" value="SAF"/>
    <property type="match status" value="1"/>
</dbReference>
<evidence type="ECO:0000313" key="4">
    <source>
        <dbReference type="EMBL" id="CUK27490.1"/>
    </source>
</evidence>
<accession>A0A0P1J3C3</accession>
<keyword evidence="2 4" id="KW-0456">Lyase</keyword>
<dbReference type="Pfam" id="PF20629">
    <property type="entry name" value="GD_AH_C"/>
    <property type="match status" value="1"/>
</dbReference>
<dbReference type="InterPro" id="IPR044144">
    <property type="entry name" value="SAF_UxaA/GarD"/>
</dbReference>
<dbReference type="SMART" id="SM00858">
    <property type="entry name" value="SAF"/>
    <property type="match status" value="1"/>
</dbReference>
<protein>
    <submittedName>
        <fullName evidence="4">D-galactarate dehydratase</fullName>
        <ecNumber evidence="4">4.2.1.42</ecNumber>
    </submittedName>
</protein>
<evidence type="ECO:0000256" key="2">
    <source>
        <dbReference type="ARBA" id="ARBA00023239"/>
    </source>
</evidence>
<sequence length="502" mass="53140">MNQPALKLHPDDTVAIALRDIDVGEVFDQTKLIEPIPRGHKFAVTAVKSGDKVTRYGQVIGQARLDIAPGAHVHSHNLGMADRLNAVIHQDTFRADPKFADRTFDGFHRSDGKVGTRNYIGVLTSVNCSGSVARFIAEAADKTNLLDAFPNVDGIVPIVHGTGCGMNSQGEAYDTLFRTLAGYAQNPNFGGILLIGLGCEVMQVADLVGGRPIRPDGTLRYMRIQNEGGTAATVTKGLKHVKEIAALANQCRRQPAPISALTIGMQCGGSDGYSGITANPALGVASDFLVSSGGTSILSETPEIYGAEHLLTSRAARPELADQLMDRISWWEDYTSRNGGEMDNNPSPGNKKGGLTTILEKSLGAVAKGGNAPLGGVYQFAEQIDTNGFVFMDSPGFDPCSVTGQIASGANLIVFTTGRGSVSGYQPVPCIKLATNTEMFMRLEGDMDLNCGDIISDGVSLNEKGAELMELLIATASGNKTKSEKLGYGGVEFVPWQLGATM</sequence>
<reference evidence="5" key="1">
    <citation type="submission" date="2015-09" db="EMBL/GenBank/DDBJ databases">
        <authorList>
            <person name="Rodrigo-Torres Lidia"/>
            <person name="Arahal R.David."/>
        </authorList>
    </citation>
    <scope>NUCLEOTIDE SEQUENCE [LARGE SCALE GENOMIC DNA]</scope>
    <source>
        <strain evidence="5">CECT 5114</strain>
    </source>
</reference>
<comment type="similarity">
    <text evidence="1">Belongs to the UxaA family.</text>
</comment>
<evidence type="ECO:0000313" key="5">
    <source>
        <dbReference type="Proteomes" id="UP000051184"/>
    </source>
</evidence>
<dbReference type="Pfam" id="PF04295">
    <property type="entry name" value="GD_AH_second"/>
    <property type="match status" value="1"/>
</dbReference>
<dbReference type="PANTHER" id="PTHR30536:SF5">
    <property type="entry name" value="ALTRONATE DEHYDRATASE"/>
    <property type="match status" value="1"/>
</dbReference>
<dbReference type="Proteomes" id="UP000051184">
    <property type="component" value="Unassembled WGS sequence"/>
</dbReference>
<dbReference type="PANTHER" id="PTHR30536">
    <property type="entry name" value="ALTRONATE/GALACTARATE DEHYDRATASE"/>
    <property type="match status" value="1"/>
</dbReference>